<keyword evidence="2" id="KW-1133">Transmembrane helix</keyword>
<protein>
    <submittedName>
        <fullName evidence="3">Uncharacterized protein</fullName>
    </submittedName>
</protein>
<keyword evidence="2" id="KW-0812">Transmembrane</keyword>
<feature type="region of interest" description="Disordered" evidence="1">
    <location>
        <begin position="51"/>
        <end position="102"/>
    </location>
</feature>
<accession>A0ABQ7C9Z4</accession>
<keyword evidence="2" id="KW-0472">Membrane</keyword>
<evidence type="ECO:0000313" key="3">
    <source>
        <dbReference type="EMBL" id="KAF3548659.1"/>
    </source>
</evidence>
<evidence type="ECO:0000313" key="4">
    <source>
        <dbReference type="Proteomes" id="UP000266723"/>
    </source>
</evidence>
<keyword evidence="4" id="KW-1185">Reference proteome</keyword>
<feature type="transmembrane region" description="Helical" evidence="2">
    <location>
        <begin position="6"/>
        <end position="32"/>
    </location>
</feature>
<evidence type="ECO:0000256" key="1">
    <source>
        <dbReference type="SAM" id="MobiDB-lite"/>
    </source>
</evidence>
<reference evidence="3 4" key="1">
    <citation type="journal article" date="2020" name="BMC Genomics">
        <title>Intraspecific diversification of the crop wild relative Brassica cretica Lam. using demographic model selection.</title>
        <authorList>
            <person name="Kioukis A."/>
            <person name="Michalopoulou V.A."/>
            <person name="Briers L."/>
            <person name="Pirintsos S."/>
            <person name="Studholme D.J."/>
            <person name="Pavlidis P."/>
            <person name="Sarris P.F."/>
        </authorList>
    </citation>
    <scope>NUCLEOTIDE SEQUENCE [LARGE SCALE GENOMIC DNA]</scope>
    <source>
        <strain evidence="4">cv. PFS-1207/04</strain>
    </source>
</reference>
<evidence type="ECO:0000256" key="2">
    <source>
        <dbReference type="SAM" id="Phobius"/>
    </source>
</evidence>
<gene>
    <name evidence="3" type="ORF">DY000_02004878</name>
</gene>
<comment type="caution">
    <text evidence="3">The sequence shown here is derived from an EMBL/GenBank/DDBJ whole genome shotgun (WGS) entry which is preliminary data.</text>
</comment>
<organism evidence="3 4">
    <name type="scientific">Brassica cretica</name>
    <name type="common">Mustard</name>
    <dbReference type="NCBI Taxonomy" id="69181"/>
    <lineage>
        <taxon>Eukaryota</taxon>
        <taxon>Viridiplantae</taxon>
        <taxon>Streptophyta</taxon>
        <taxon>Embryophyta</taxon>
        <taxon>Tracheophyta</taxon>
        <taxon>Spermatophyta</taxon>
        <taxon>Magnoliopsida</taxon>
        <taxon>eudicotyledons</taxon>
        <taxon>Gunneridae</taxon>
        <taxon>Pentapetalae</taxon>
        <taxon>rosids</taxon>
        <taxon>malvids</taxon>
        <taxon>Brassicales</taxon>
        <taxon>Brassicaceae</taxon>
        <taxon>Brassiceae</taxon>
        <taxon>Brassica</taxon>
    </lineage>
</organism>
<dbReference type="EMBL" id="QGKV02000832">
    <property type="protein sequence ID" value="KAF3548659.1"/>
    <property type="molecule type" value="Genomic_DNA"/>
</dbReference>
<dbReference type="Proteomes" id="UP000266723">
    <property type="component" value="Unassembled WGS sequence"/>
</dbReference>
<sequence>MDSYPFRFLITWTVFSGIGVPHGVLGNIWVYLELKRGVNVIIGRAERWKRPSRSDTVKSLRPALSERPYQSDAEKSLTFSSPGDTKTGPERRLAATPPVAETQSLKPTTTLFELNELNASCSWSLVY</sequence>
<name>A0ABQ7C9Z4_BRACR</name>
<proteinExistence type="predicted"/>